<comment type="subcellular location">
    <subcellularLocation>
        <location evidence="1">Nucleus</location>
    </subcellularLocation>
</comment>
<proteinExistence type="predicted"/>
<evidence type="ECO:0000313" key="8">
    <source>
        <dbReference type="EMBL" id="CAG8654754.1"/>
    </source>
</evidence>
<protein>
    <submittedName>
        <fullName evidence="8">10425_t:CDS:1</fullName>
    </submittedName>
</protein>
<reference evidence="8" key="1">
    <citation type="submission" date="2021-06" db="EMBL/GenBank/DDBJ databases">
        <authorList>
            <person name="Kallberg Y."/>
            <person name="Tangrot J."/>
            <person name="Rosling A."/>
        </authorList>
    </citation>
    <scope>NUCLEOTIDE SEQUENCE</scope>
    <source>
        <strain evidence="8">BR232B</strain>
    </source>
</reference>
<accession>A0A9N9H7L5</accession>
<dbReference type="InterPro" id="IPR052035">
    <property type="entry name" value="ZnF_BED_domain_contain"/>
</dbReference>
<keyword evidence="9" id="KW-1185">Reference proteome</keyword>
<comment type="caution">
    <text evidence="8">The sequence shown here is derived from an EMBL/GenBank/DDBJ whole genome shotgun (WGS) entry which is preliminary data.</text>
</comment>
<evidence type="ECO:0000259" key="7">
    <source>
        <dbReference type="Pfam" id="PF05699"/>
    </source>
</evidence>
<dbReference type="OrthoDB" id="2365019at2759"/>
<name>A0A9N9H7L5_9GLOM</name>
<evidence type="ECO:0000313" key="9">
    <source>
        <dbReference type="Proteomes" id="UP000789739"/>
    </source>
</evidence>
<evidence type="ECO:0000256" key="1">
    <source>
        <dbReference type="ARBA" id="ARBA00004123"/>
    </source>
</evidence>
<feature type="compositionally biased region" description="Low complexity" evidence="6">
    <location>
        <begin position="70"/>
        <end position="81"/>
    </location>
</feature>
<keyword evidence="5" id="KW-0539">Nucleus</keyword>
<evidence type="ECO:0000256" key="2">
    <source>
        <dbReference type="ARBA" id="ARBA00022723"/>
    </source>
</evidence>
<organism evidence="8 9">
    <name type="scientific">Paraglomus brasilianum</name>
    <dbReference type="NCBI Taxonomy" id="144538"/>
    <lineage>
        <taxon>Eukaryota</taxon>
        <taxon>Fungi</taxon>
        <taxon>Fungi incertae sedis</taxon>
        <taxon>Mucoromycota</taxon>
        <taxon>Glomeromycotina</taxon>
        <taxon>Glomeromycetes</taxon>
        <taxon>Paraglomerales</taxon>
        <taxon>Paraglomeraceae</taxon>
        <taxon>Paraglomus</taxon>
    </lineage>
</organism>
<gene>
    <name evidence="8" type="ORF">PBRASI_LOCUS10452</name>
</gene>
<dbReference type="Pfam" id="PF05699">
    <property type="entry name" value="Dimer_Tnp_hAT"/>
    <property type="match status" value="1"/>
</dbReference>
<dbReference type="AlphaFoldDB" id="A0A9N9H7L5"/>
<dbReference type="EMBL" id="CAJVPI010003135">
    <property type="protein sequence ID" value="CAG8654754.1"/>
    <property type="molecule type" value="Genomic_DNA"/>
</dbReference>
<evidence type="ECO:0000256" key="4">
    <source>
        <dbReference type="ARBA" id="ARBA00022833"/>
    </source>
</evidence>
<dbReference type="GO" id="GO:0005634">
    <property type="term" value="C:nucleus"/>
    <property type="evidence" value="ECO:0007669"/>
    <property type="project" value="UniProtKB-SubCell"/>
</dbReference>
<keyword evidence="2" id="KW-0479">Metal-binding</keyword>
<feature type="region of interest" description="Disordered" evidence="6">
    <location>
        <begin position="64"/>
        <end position="97"/>
    </location>
</feature>
<dbReference type="InterPro" id="IPR012337">
    <property type="entry name" value="RNaseH-like_sf"/>
</dbReference>
<dbReference type="SUPFAM" id="SSF53098">
    <property type="entry name" value="Ribonuclease H-like"/>
    <property type="match status" value="1"/>
</dbReference>
<dbReference type="InterPro" id="IPR008906">
    <property type="entry name" value="HATC_C_dom"/>
</dbReference>
<dbReference type="GO" id="GO:0046983">
    <property type="term" value="F:protein dimerization activity"/>
    <property type="evidence" value="ECO:0007669"/>
    <property type="project" value="InterPro"/>
</dbReference>
<evidence type="ECO:0000256" key="6">
    <source>
        <dbReference type="SAM" id="MobiDB-lite"/>
    </source>
</evidence>
<keyword evidence="3" id="KW-0863">Zinc-finger</keyword>
<sequence length="732" mass="83744">MKEHTGGKPPHRLTPYVEVLSIRVNKSNKAAAHLKKCPQFAEQYSEEARSEILYGSDEDQSIETSSIANSSTVSRSLSSSSEVTTMPHKPPSHSVCHSRNRLLKGPIENYLVRDLNSAEYVIFEHHLLKATVSNGWAFRWIENPEVIALFKFLNPVLSLPGRRALAGRILSSHSAELQRKQVVDAKKEEIGNTLAFDGWKNVNHQEILGSVLITGKGKVLIWGAEDISGDGGCAIDVVKQIRNFFMRAESDGIKIIAVVTDSASAYAAARRQMRLEYTSIVFLPCFAHQANLCVADIFKSSPQYKVASSGAVTIVAYFTDNRHSSWINKLHKEQKALYGKYYALVRPTQTRWNSYYFCFASLVRSKRALKALALRHQNLPINILTLLEDNAWWQMIEELESHLLPFMAILNHLQRDVAWLSDVLHAFAYFMQLYKRGQDDFSRNMVRCLESRWKQWEQPLLIIAFFLHPKYRHSVFNNNLSSLNLPQIGLWVQYYYKEWFKTRPSVILAELSRFANKEYPFDDDTASNFDDIQEYWKFTIGATKELGILAVRIFSICVNSASCERLFSSMDFIHSIRRNRLQLGKVFSMAQMRAEIIYNRSVKMSQELEQRIRANTIIHNAENNESHQENPSDSYEISAEVIEINDENEETTVSDSCEYDVDADSEWNTVLSNWSEALAIEYDEGLVSESLTERLNHPADDSSAKWCLADLFIVELPVPSAINNLQLIYNME</sequence>
<feature type="domain" description="HAT C-terminal dimerisation" evidence="7">
    <location>
        <begin position="521"/>
        <end position="583"/>
    </location>
</feature>
<evidence type="ECO:0000256" key="5">
    <source>
        <dbReference type="ARBA" id="ARBA00023242"/>
    </source>
</evidence>
<evidence type="ECO:0000256" key="3">
    <source>
        <dbReference type="ARBA" id="ARBA00022771"/>
    </source>
</evidence>
<dbReference type="Proteomes" id="UP000789739">
    <property type="component" value="Unassembled WGS sequence"/>
</dbReference>
<dbReference type="PANTHER" id="PTHR46481">
    <property type="entry name" value="ZINC FINGER BED DOMAIN-CONTAINING PROTEIN 4"/>
    <property type="match status" value="1"/>
</dbReference>
<dbReference type="PANTHER" id="PTHR46481:SF10">
    <property type="entry name" value="ZINC FINGER BED DOMAIN-CONTAINING PROTEIN 39"/>
    <property type="match status" value="1"/>
</dbReference>
<keyword evidence="4" id="KW-0862">Zinc</keyword>
<dbReference type="GO" id="GO:0008270">
    <property type="term" value="F:zinc ion binding"/>
    <property type="evidence" value="ECO:0007669"/>
    <property type="project" value="UniProtKB-KW"/>
</dbReference>